<sequence>MRLFCLEVKRVLKSRRTFILLAVALVMSAAMAYLPIAFESINRPNPDGTKTELDGMEAIEYKRDLYAAINGEVTPEKVREALKTYQDLINEYGPLESDTFPVSVSIKQIVPIRPLLKALPELYADPLTGIGADLMDIDPEDVAQNYYQRCVTHLSDVMKNEQRNHPKAQQQSIDKYAEVDTPFQLYAGLSRDAFDYIELYIMVLAILCVAITAPAFSGEYQSGADSILRCTKHGRLKLAVSRILASCAISVVTFAIGITLHLLISNLAFGTNCLETSMQMLFSIINLPNINLGQLQIYLALAGLLSIVSCICCTLFLSAKCKDALSVLLISIVVILVPFFAYTALGVNWISAILPSAGIGMQNNFLYQLINFNYLHIGGMSFWTPHIILISAAIEVPIFLFLAVRSYCKHQVA</sequence>
<feature type="transmembrane region" description="Helical" evidence="5">
    <location>
        <begin position="239"/>
        <end position="264"/>
    </location>
</feature>
<dbReference type="Proteomes" id="UP000013085">
    <property type="component" value="Unassembled WGS sequence"/>
</dbReference>
<comment type="subcellular location">
    <subcellularLocation>
        <location evidence="1">Membrane</location>
        <topology evidence="1">Multi-pass membrane protein</topology>
    </subcellularLocation>
</comment>
<evidence type="ECO:0000256" key="1">
    <source>
        <dbReference type="ARBA" id="ARBA00004141"/>
    </source>
</evidence>
<keyword evidence="2 5" id="KW-0812">Transmembrane</keyword>
<dbReference type="PATRIC" id="fig|999408.3.peg.5712"/>
<evidence type="ECO:0000256" key="2">
    <source>
        <dbReference type="ARBA" id="ARBA00022692"/>
    </source>
</evidence>
<dbReference type="PANTHER" id="PTHR37305:SF1">
    <property type="entry name" value="MEMBRANE PROTEIN"/>
    <property type="match status" value="1"/>
</dbReference>
<organism evidence="7 8">
    <name type="scientific">[Clostridium] clostridioforme 90A8</name>
    <dbReference type="NCBI Taxonomy" id="999408"/>
    <lineage>
        <taxon>Bacteria</taxon>
        <taxon>Bacillati</taxon>
        <taxon>Bacillota</taxon>
        <taxon>Clostridia</taxon>
        <taxon>Lachnospirales</taxon>
        <taxon>Lachnospiraceae</taxon>
        <taxon>Enterocloster</taxon>
    </lineage>
</organism>
<feature type="transmembrane region" description="Helical" evidence="5">
    <location>
        <begin position="382"/>
        <end position="404"/>
    </location>
</feature>
<comment type="caution">
    <text evidence="7">The sequence shown here is derived from an EMBL/GenBank/DDBJ whole genome shotgun (WGS) entry which is preliminary data.</text>
</comment>
<evidence type="ECO:0000256" key="3">
    <source>
        <dbReference type="ARBA" id="ARBA00022989"/>
    </source>
</evidence>
<proteinExistence type="predicted"/>
<reference evidence="7 8" key="1">
    <citation type="submission" date="2013-01" db="EMBL/GenBank/DDBJ databases">
        <title>The Genome Sequence of Clostridium clostridioforme 90A8.</title>
        <authorList>
            <consortium name="The Broad Institute Genome Sequencing Platform"/>
            <person name="Earl A."/>
            <person name="Ward D."/>
            <person name="Feldgarden M."/>
            <person name="Gevers D."/>
            <person name="Courvalin P."/>
            <person name="Lambert T."/>
            <person name="Walker B."/>
            <person name="Young S.K."/>
            <person name="Zeng Q."/>
            <person name="Gargeya S."/>
            <person name="Fitzgerald M."/>
            <person name="Haas B."/>
            <person name="Abouelleil A."/>
            <person name="Alvarado L."/>
            <person name="Arachchi H.M."/>
            <person name="Berlin A.M."/>
            <person name="Chapman S.B."/>
            <person name="Dewar J."/>
            <person name="Goldberg J."/>
            <person name="Griggs A."/>
            <person name="Gujja S."/>
            <person name="Hansen M."/>
            <person name="Howarth C."/>
            <person name="Imamovic A."/>
            <person name="Larimer J."/>
            <person name="McCowan C."/>
            <person name="Murphy C."/>
            <person name="Neiman D."/>
            <person name="Pearson M."/>
            <person name="Priest M."/>
            <person name="Roberts A."/>
            <person name="Saif S."/>
            <person name="Shea T."/>
            <person name="Sisk P."/>
            <person name="Sykes S."/>
            <person name="Wortman J."/>
            <person name="Nusbaum C."/>
            <person name="Birren B."/>
        </authorList>
    </citation>
    <scope>NUCLEOTIDE SEQUENCE [LARGE SCALE GENOMIC DNA]</scope>
    <source>
        <strain evidence="7 8">90A8</strain>
    </source>
</reference>
<feature type="transmembrane region" description="Helical" evidence="5">
    <location>
        <begin position="199"/>
        <end position="218"/>
    </location>
</feature>
<feature type="transmembrane region" description="Helical" evidence="5">
    <location>
        <begin position="297"/>
        <end position="317"/>
    </location>
</feature>
<dbReference type="HOGENOM" id="CLU_052940_1_0_9"/>
<gene>
    <name evidence="7" type="ORF">HMPREF1090_05320</name>
</gene>
<evidence type="ECO:0000313" key="7">
    <source>
        <dbReference type="EMBL" id="ENZ07167.1"/>
    </source>
</evidence>
<evidence type="ECO:0000313" key="8">
    <source>
        <dbReference type="Proteomes" id="UP000013085"/>
    </source>
</evidence>
<dbReference type="GO" id="GO:0140359">
    <property type="term" value="F:ABC-type transporter activity"/>
    <property type="evidence" value="ECO:0007669"/>
    <property type="project" value="InterPro"/>
</dbReference>
<dbReference type="EMBL" id="AGYR01000069">
    <property type="protein sequence ID" value="ENZ07167.1"/>
    <property type="molecule type" value="Genomic_DNA"/>
</dbReference>
<evidence type="ECO:0000256" key="5">
    <source>
        <dbReference type="SAM" id="Phobius"/>
    </source>
</evidence>
<protein>
    <recommendedName>
        <fullName evidence="6">ABC-2 type transporter transmembrane domain-containing protein</fullName>
    </recommendedName>
</protein>
<keyword evidence="3 5" id="KW-1133">Transmembrane helix</keyword>
<feature type="domain" description="ABC-2 type transporter transmembrane" evidence="6">
    <location>
        <begin position="157"/>
        <end position="404"/>
    </location>
</feature>
<keyword evidence="4 5" id="KW-0472">Membrane</keyword>
<accession>A0A0E2H2U4</accession>
<evidence type="ECO:0000256" key="4">
    <source>
        <dbReference type="ARBA" id="ARBA00023136"/>
    </source>
</evidence>
<dbReference type="AlphaFoldDB" id="A0A0E2H2U4"/>
<dbReference type="InterPro" id="IPR013525">
    <property type="entry name" value="ABC2_TM"/>
</dbReference>
<dbReference type="PANTHER" id="PTHR37305">
    <property type="entry name" value="INTEGRAL MEMBRANE PROTEIN-RELATED"/>
    <property type="match status" value="1"/>
</dbReference>
<feature type="transmembrane region" description="Helical" evidence="5">
    <location>
        <begin position="324"/>
        <end position="345"/>
    </location>
</feature>
<dbReference type="RefSeq" id="WP_002594733.1">
    <property type="nucleotide sequence ID" value="NZ_KB850994.1"/>
</dbReference>
<name>A0A0E2H2U4_9FIRM</name>
<evidence type="ECO:0000259" key="6">
    <source>
        <dbReference type="Pfam" id="PF12698"/>
    </source>
</evidence>
<dbReference type="Pfam" id="PF12698">
    <property type="entry name" value="ABC2_membrane_3"/>
    <property type="match status" value="1"/>
</dbReference>
<dbReference type="GO" id="GO:0016020">
    <property type="term" value="C:membrane"/>
    <property type="evidence" value="ECO:0007669"/>
    <property type="project" value="UniProtKB-SubCell"/>
</dbReference>